<dbReference type="InterPro" id="IPR016192">
    <property type="entry name" value="APOBEC/CMP_deaminase_Zn-bd"/>
</dbReference>
<keyword evidence="14" id="KW-0067">ATP-binding</keyword>
<feature type="binding site" evidence="15">
    <location>
        <position position="73"/>
    </location>
    <ligand>
        <name>a divalent metal cation</name>
        <dbReference type="ChEBI" id="CHEBI:60240"/>
    </ligand>
</feature>
<keyword evidence="8 18" id="KW-0862">Zinc</keyword>
<keyword evidence="19" id="KW-1133">Transmembrane helix</keyword>
<dbReference type="InterPro" id="IPR036945">
    <property type="entry name" value="DAGK_sf"/>
</dbReference>
<comment type="catalytic activity">
    <reaction evidence="10">
        <text>2'-deoxycytidine + H2O + H(+) = 2'-deoxyuridine + NH4(+)</text>
        <dbReference type="Rhea" id="RHEA:13433"/>
        <dbReference type="ChEBI" id="CHEBI:15377"/>
        <dbReference type="ChEBI" id="CHEBI:15378"/>
        <dbReference type="ChEBI" id="CHEBI:15698"/>
        <dbReference type="ChEBI" id="CHEBI:16450"/>
        <dbReference type="ChEBI" id="CHEBI:28938"/>
        <dbReference type="EC" id="3.5.4.5"/>
    </reaction>
</comment>
<comment type="function">
    <text evidence="2">This enzyme scavenges exogenous and endogenous cytidine and 2'-deoxycytidine for UMP synthesis.</text>
</comment>
<evidence type="ECO:0000256" key="7">
    <source>
        <dbReference type="ARBA" id="ARBA00022801"/>
    </source>
</evidence>
<evidence type="ECO:0000256" key="16">
    <source>
        <dbReference type="PIRSR" id="PIRSR606262-1"/>
    </source>
</evidence>
<evidence type="ECO:0000259" key="20">
    <source>
        <dbReference type="PROSITE" id="PS51747"/>
    </source>
</evidence>
<evidence type="ECO:0000256" key="15">
    <source>
        <dbReference type="PIRSR" id="PIRSR600829-4"/>
    </source>
</evidence>
<comment type="similarity">
    <text evidence="3">Belongs to the cytidine and deoxycytidylate deaminase family.</text>
</comment>
<evidence type="ECO:0000256" key="6">
    <source>
        <dbReference type="ARBA" id="ARBA00022723"/>
    </source>
</evidence>
<evidence type="ECO:0000256" key="8">
    <source>
        <dbReference type="ARBA" id="ARBA00022833"/>
    </source>
</evidence>
<dbReference type="EC" id="3.5.4.5" evidence="4"/>
<dbReference type="GO" id="GO:0008270">
    <property type="term" value="F:zinc ion binding"/>
    <property type="evidence" value="ECO:0007669"/>
    <property type="project" value="InterPro"/>
</dbReference>
<keyword evidence="15" id="KW-0460">Magnesium</keyword>
<feature type="transmembrane region" description="Helical" evidence="19">
    <location>
        <begin position="53"/>
        <end position="72"/>
    </location>
</feature>
<reference evidence="21" key="1">
    <citation type="submission" date="2021-04" db="EMBL/GenBank/DDBJ databases">
        <title>Draft genome sequence of Xylanibacillus composti strain K13.</title>
        <authorList>
            <person name="Uke A."/>
            <person name="Chhe C."/>
            <person name="Baramee S."/>
            <person name="Kosugi A."/>
        </authorList>
    </citation>
    <scope>NUCLEOTIDE SEQUENCE</scope>
    <source>
        <strain evidence="21">K13</strain>
    </source>
</reference>
<dbReference type="CDD" id="cd01283">
    <property type="entry name" value="cytidine_deaminase"/>
    <property type="match status" value="1"/>
</dbReference>
<feature type="binding site" evidence="13">
    <location>
        <position position="66"/>
    </location>
    <ligand>
        <name>substrate</name>
    </ligand>
</feature>
<name>A0A8J4H3R4_9BACL</name>
<dbReference type="Gene3D" id="3.40.140.10">
    <property type="entry name" value="Cytidine Deaminase, domain 2"/>
    <property type="match status" value="1"/>
</dbReference>
<dbReference type="PROSITE" id="PS00903">
    <property type="entry name" value="CYT_DCMP_DEAMINASES_1"/>
    <property type="match status" value="1"/>
</dbReference>
<feature type="transmembrane region" description="Helical" evidence="19">
    <location>
        <begin position="133"/>
        <end position="154"/>
    </location>
</feature>
<dbReference type="GO" id="GO:0072527">
    <property type="term" value="P:pyrimidine-containing compound metabolic process"/>
    <property type="evidence" value="ECO:0007669"/>
    <property type="project" value="UniProtKB-ARBA"/>
</dbReference>
<dbReference type="InterPro" id="IPR050202">
    <property type="entry name" value="Cyt/Deoxycyt_deaminase"/>
</dbReference>
<dbReference type="GO" id="GO:0016301">
    <property type="term" value="F:kinase activity"/>
    <property type="evidence" value="ECO:0007669"/>
    <property type="project" value="InterPro"/>
</dbReference>
<keyword evidence="19" id="KW-0812">Transmembrane</keyword>
<evidence type="ECO:0000313" key="22">
    <source>
        <dbReference type="Proteomes" id="UP000677918"/>
    </source>
</evidence>
<feature type="active site" description="Proton donor" evidence="16">
    <location>
        <position position="228"/>
    </location>
</feature>
<feature type="transmembrane region" description="Helical" evidence="19">
    <location>
        <begin position="30"/>
        <end position="47"/>
    </location>
</feature>
<comment type="cofactor">
    <cofactor evidence="1 18">
        <name>Zn(2+)</name>
        <dbReference type="ChEBI" id="CHEBI:29105"/>
    </cofactor>
</comment>
<keyword evidence="14" id="KW-0547">Nucleotide-binding</keyword>
<evidence type="ECO:0000256" key="4">
    <source>
        <dbReference type="ARBA" id="ARBA00012783"/>
    </source>
</evidence>
<keyword evidence="6 15" id="KW-0479">Metal-binding</keyword>
<dbReference type="GO" id="GO:0005524">
    <property type="term" value="F:ATP binding"/>
    <property type="evidence" value="ECO:0007669"/>
    <property type="project" value="UniProtKB-KW"/>
</dbReference>
<evidence type="ECO:0000256" key="9">
    <source>
        <dbReference type="ARBA" id="ARBA00032005"/>
    </source>
</evidence>
<dbReference type="GO" id="GO:0016020">
    <property type="term" value="C:membrane"/>
    <property type="evidence" value="ECO:0007669"/>
    <property type="project" value="InterPro"/>
</dbReference>
<protein>
    <recommendedName>
        <fullName evidence="5">Cytidine deaminase</fullName>
        <ecNumber evidence="4">3.5.4.5</ecNumber>
    </recommendedName>
    <alternativeName>
        <fullName evidence="9">Cytidine aminohydrolase</fullName>
    </alternativeName>
</protein>
<evidence type="ECO:0000256" key="19">
    <source>
        <dbReference type="SAM" id="Phobius"/>
    </source>
</evidence>
<dbReference type="AlphaFoldDB" id="A0A8J4H3R4"/>
<feature type="binding site" evidence="14">
    <location>
        <position position="73"/>
    </location>
    <ligand>
        <name>ATP</name>
        <dbReference type="ChEBI" id="CHEBI:30616"/>
    </ligand>
</feature>
<feature type="active site" description="Proton acceptor" evidence="12">
    <location>
        <position position="66"/>
    </location>
</feature>
<dbReference type="GO" id="GO:0055086">
    <property type="term" value="P:nucleobase-containing small molecule metabolic process"/>
    <property type="evidence" value="ECO:0007669"/>
    <property type="project" value="UniProtKB-ARBA"/>
</dbReference>
<comment type="cofactor">
    <cofactor evidence="15">
        <name>Mg(2+)</name>
        <dbReference type="ChEBI" id="CHEBI:18420"/>
    </cofactor>
    <text evidence="15">Mn(2+), Zn(2+), Cd(2+) and Co(2+) support activity to lesser extents.</text>
</comment>
<dbReference type="InterPro" id="IPR016193">
    <property type="entry name" value="Cytidine_deaminase-like"/>
</dbReference>
<evidence type="ECO:0000256" key="17">
    <source>
        <dbReference type="PIRSR" id="PIRSR606262-2"/>
    </source>
</evidence>
<feature type="binding site" evidence="17">
    <location>
        <begin position="215"/>
        <end position="221"/>
    </location>
    <ligand>
        <name>substrate</name>
    </ligand>
</feature>
<dbReference type="Proteomes" id="UP000677918">
    <property type="component" value="Unassembled WGS sequence"/>
</dbReference>
<dbReference type="NCBIfam" id="TIGR01354">
    <property type="entry name" value="cyt_deam_tetra"/>
    <property type="match status" value="1"/>
</dbReference>
<evidence type="ECO:0000256" key="11">
    <source>
        <dbReference type="ARBA" id="ARBA00049558"/>
    </source>
</evidence>
<organism evidence="21 22">
    <name type="scientific">Xylanibacillus composti</name>
    <dbReference type="NCBI Taxonomy" id="1572762"/>
    <lineage>
        <taxon>Bacteria</taxon>
        <taxon>Bacillati</taxon>
        <taxon>Bacillota</taxon>
        <taxon>Bacilli</taxon>
        <taxon>Bacillales</taxon>
        <taxon>Paenibacillaceae</taxon>
        <taxon>Xylanibacillus</taxon>
    </lineage>
</organism>
<dbReference type="InterPro" id="IPR000829">
    <property type="entry name" value="DAGK"/>
</dbReference>
<dbReference type="FunFam" id="3.40.140.10:FF:000008">
    <property type="entry name" value="Cytidine deaminase"/>
    <property type="match status" value="1"/>
</dbReference>
<feature type="binding site" evidence="18">
    <location>
        <position position="261"/>
    </location>
    <ligand>
        <name>Zn(2+)</name>
        <dbReference type="ChEBI" id="CHEBI:29105"/>
        <note>catalytic</note>
    </ligand>
</feature>
<dbReference type="PANTHER" id="PTHR11644">
    <property type="entry name" value="CYTIDINE DEAMINASE"/>
    <property type="match status" value="1"/>
</dbReference>
<evidence type="ECO:0000313" key="21">
    <source>
        <dbReference type="EMBL" id="GIQ68013.1"/>
    </source>
</evidence>
<dbReference type="Pfam" id="PF00383">
    <property type="entry name" value="dCMP_cyt_deam_1"/>
    <property type="match status" value="1"/>
</dbReference>
<dbReference type="PROSITE" id="PS51747">
    <property type="entry name" value="CYT_DCMP_DEAMINASES_2"/>
    <property type="match status" value="1"/>
</dbReference>
<dbReference type="NCBIfam" id="NF004064">
    <property type="entry name" value="PRK05578.1"/>
    <property type="match status" value="1"/>
</dbReference>
<dbReference type="CDD" id="cd14265">
    <property type="entry name" value="UDPK_IM_like"/>
    <property type="match status" value="1"/>
</dbReference>
<dbReference type="PANTHER" id="PTHR11644:SF2">
    <property type="entry name" value="CYTIDINE DEAMINASE"/>
    <property type="match status" value="1"/>
</dbReference>
<feature type="binding site" evidence="14">
    <location>
        <begin position="91"/>
        <end position="92"/>
    </location>
    <ligand>
        <name>ATP</name>
        <dbReference type="ChEBI" id="CHEBI:30616"/>
    </ligand>
</feature>
<feature type="transmembrane region" description="Helical" evidence="19">
    <location>
        <begin position="93"/>
        <end position="113"/>
    </location>
</feature>
<proteinExistence type="inferred from homology"/>
<dbReference type="GO" id="GO:0005829">
    <property type="term" value="C:cytosol"/>
    <property type="evidence" value="ECO:0007669"/>
    <property type="project" value="TreeGrafter"/>
</dbReference>
<keyword evidence="19" id="KW-0472">Membrane</keyword>
<evidence type="ECO:0000256" key="18">
    <source>
        <dbReference type="PIRSR" id="PIRSR606262-3"/>
    </source>
</evidence>
<evidence type="ECO:0000256" key="12">
    <source>
        <dbReference type="PIRSR" id="PIRSR600829-1"/>
    </source>
</evidence>
<dbReference type="SUPFAM" id="SSF53927">
    <property type="entry name" value="Cytidine deaminase-like"/>
    <property type="match status" value="1"/>
</dbReference>
<dbReference type="EMBL" id="BOVK01000011">
    <property type="protein sequence ID" value="GIQ68013.1"/>
    <property type="molecule type" value="Genomic_DNA"/>
</dbReference>
<evidence type="ECO:0000256" key="2">
    <source>
        <dbReference type="ARBA" id="ARBA00003949"/>
    </source>
</evidence>
<evidence type="ECO:0000256" key="14">
    <source>
        <dbReference type="PIRSR" id="PIRSR600829-3"/>
    </source>
</evidence>
<feature type="binding site" evidence="18">
    <location>
        <position position="226"/>
    </location>
    <ligand>
        <name>Zn(2+)</name>
        <dbReference type="ChEBI" id="CHEBI:29105"/>
        <note>catalytic</note>
    </ligand>
</feature>
<feature type="domain" description="CMP/dCMP-type deaminase" evidence="20">
    <location>
        <begin position="174"/>
        <end position="303"/>
    </location>
</feature>
<comment type="catalytic activity">
    <reaction evidence="11">
        <text>cytidine + H2O + H(+) = uridine + NH4(+)</text>
        <dbReference type="Rhea" id="RHEA:16069"/>
        <dbReference type="ChEBI" id="CHEBI:15377"/>
        <dbReference type="ChEBI" id="CHEBI:15378"/>
        <dbReference type="ChEBI" id="CHEBI:16704"/>
        <dbReference type="ChEBI" id="CHEBI:17562"/>
        <dbReference type="ChEBI" id="CHEBI:28938"/>
        <dbReference type="EC" id="3.5.4.5"/>
    </reaction>
</comment>
<dbReference type="GO" id="GO:0004126">
    <property type="term" value="F:cytidine deaminase activity"/>
    <property type="evidence" value="ECO:0007669"/>
    <property type="project" value="UniProtKB-EC"/>
</dbReference>
<comment type="caution">
    <text evidence="21">The sequence shown here is derived from an EMBL/GenBank/DDBJ whole genome shotgun (WGS) entry which is preliminary data.</text>
</comment>
<evidence type="ECO:0000256" key="1">
    <source>
        <dbReference type="ARBA" id="ARBA00001947"/>
    </source>
</evidence>
<gene>
    <name evidence="21" type="ORF">XYCOK13_08370</name>
</gene>
<keyword evidence="7" id="KW-0378">Hydrolase</keyword>
<dbReference type="InterPro" id="IPR033717">
    <property type="entry name" value="UDPK"/>
</dbReference>
<evidence type="ECO:0000256" key="13">
    <source>
        <dbReference type="PIRSR" id="PIRSR600829-2"/>
    </source>
</evidence>
<dbReference type="Pfam" id="PF01219">
    <property type="entry name" value="DAGK_prokar"/>
    <property type="match status" value="1"/>
</dbReference>
<dbReference type="InterPro" id="IPR002125">
    <property type="entry name" value="CMP_dCMP_dom"/>
</dbReference>
<evidence type="ECO:0000256" key="3">
    <source>
        <dbReference type="ARBA" id="ARBA00006576"/>
    </source>
</evidence>
<evidence type="ECO:0000256" key="5">
    <source>
        <dbReference type="ARBA" id="ARBA00018266"/>
    </source>
</evidence>
<keyword evidence="22" id="KW-1185">Reference proteome</keyword>
<dbReference type="Gene3D" id="1.10.287.3610">
    <property type="match status" value="1"/>
</dbReference>
<dbReference type="GO" id="GO:0008654">
    <property type="term" value="P:phospholipid biosynthetic process"/>
    <property type="evidence" value="ECO:0007669"/>
    <property type="project" value="InterPro"/>
</dbReference>
<evidence type="ECO:0000256" key="10">
    <source>
        <dbReference type="ARBA" id="ARBA00049252"/>
    </source>
</evidence>
<dbReference type="InterPro" id="IPR006262">
    <property type="entry name" value="Cyt_deam_tetra"/>
</dbReference>
<accession>A0A8J4H3R4</accession>
<feature type="binding site" evidence="18">
    <location>
        <position position="264"/>
    </location>
    <ligand>
        <name>Zn(2+)</name>
        <dbReference type="ChEBI" id="CHEBI:29105"/>
        <note>catalytic</note>
    </ligand>
</feature>
<sequence length="308" mass="33147">MKTVKSFARSFRWAFHGVAYALSTQRNMRFHFAAAALAVVFSLILDIGPLETLWVLLAIVMTIAAELWNTTTEKMVDLSMPRPHPLAKAAKDTAAAAVLAAAVFAVAVCIIVFGSALLNRVMDSGAALASKFALYMVLALLAGAVVYVLFARAYKSGYTMNDQKGESNMSAGELKAEELLEHAREAGKRAYAPYSNFWVGAALLDVHGRIHYGCNVENSAYGPTNCAERTALFRAIADGVKAGGFRAIAVMGETEEPITPCGICRQVMAELCPPDMPVILGNAKGNMRTTTVSELLPGAFRMTKEDQL</sequence>
<dbReference type="GO" id="GO:0042802">
    <property type="term" value="F:identical protein binding"/>
    <property type="evidence" value="ECO:0007669"/>
    <property type="project" value="UniProtKB-ARBA"/>
</dbReference>